<dbReference type="EMBL" id="VSSQ01045550">
    <property type="protein sequence ID" value="MPM99461.1"/>
    <property type="molecule type" value="Genomic_DNA"/>
</dbReference>
<dbReference type="Gene3D" id="6.10.250.10">
    <property type="match status" value="1"/>
</dbReference>
<feature type="domain" description="Resolvase/invertase-type recombinase catalytic" evidence="1">
    <location>
        <begin position="1"/>
        <end position="31"/>
    </location>
</feature>
<gene>
    <name evidence="2" type="ORF">SDC9_146652</name>
</gene>
<dbReference type="GO" id="GO:0003677">
    <property type="term" value="F:DNA binding"/>
    <property type="evidence" value="ECO:0007669"/>
    <property type="project" value="InterPro"/>
</dbReference>
<accession>A0A645EDV1</accession>
<dbReference type="InterPro" id="IPR006119">
    <property type="entry name" value="Resolv_N"/>
</dbReference>
<dbReference type="PROSITE" id="PS51736">
    <property type="entry name" value="RECOMBINASES_3"/>
    <property type="match status" value="1"/>
</dbReference>
<dbReference type="Pfam" id="PF00239">
    <property type="entry name" value="Resolvase"/>
    <property type="match status" value="1"/>
</dbReference>
<proteinExistence type="predicted"/>
<evidence type="ECO:0000313" key="2">
    <source>
        <dbReference type="EMBL" id="MPM99461.1"/>
    </source>
</evidence>
<sequence>MLTIFGAVAQLERDYLLQRQKEGIAIAKAKGKYKGRKQIELDHKKFQRLYNDWKNKKLSSKHFMLDMGIKPNTFYRRISEFETSLEQNKKAQ</sequence>
<reference evidence="2" key="1">
    <citation type="submission" date="2019-08" db="EMBL/GenBank/DDBJ databases">
        <authorList>
            <person name="Kucharzyk K."/>
            <person name="Murdoch R.W."/>
            <person name="Higgins S."/>
            <person name="Loffler F."/>
        </authorList>
    </citation>
    <scope>NUCLEOTIDE SEQUENCE</scope>
</reference>
<dbReference type="InterPro" id="IPR036162">
    <property type="entry name" value="Resolvase-like_N_sf"/>
</dbReference>
<dbReference type="SUPFAM" id="SSF53041">
    <property type="entry name" value="Resolvase-like"/>
    <property type="match status" value="1"/>
</dbReference>
<protein>
    <recommendedName>
        <fullName evidence="1">Resolvase/invertase-type recombinase catalytic domain-containing protein</fullName>
    </recommendedName>
</protein>
<name>A0A645EDV1_9ZZZZ</name>
<organism evidence="2">
    <name type="scientific">bioreactor metagenome</name>
    <dbReference type="NCBI Taxonomy" id="1076179"/>
    <lineage>
        <taxon>unclassified sequences</taxon>
        <taxon>metagenomes</taxon>
        <taxon>ecological metagenomes</taxon>
    </lineage>
</organism>
<dbReference type="AlphaFoldDB" id="A0A645EDV1"/>
<dbReference type="GO" id="GO:0000150">
    <property type="term" value="F:DNA strand exchange activity"/>
    <property type="evidence" value="ECO:0007669"/>
    <property type="project" value="InterPro"/>
</dbReference>
<comment type="caution">
    <text evidence="2">The sequence shown here is derived from an EMBL/GenBank/DDBJ whole genome shotgun (WGS) entry which is preliminary data.</text>
</comment>
<evidence type="ECO:0000259" key="1">
    <source>
        <dbReference type="PROSITE" id="PS51736"/>
    </source>
</evidence>